<gene>
    <name evidence="2" type="ORF">RFV38_13260</name>
</gene>
<reference evidence="3" key="1">
    <citation type="submission" date="2023-07" db="EMBL/GenBank/DDBJ databases">
        <authorList>
            <person name="Colorado M.A."/>
            <person name="Villamil L.M."/>
            <person name="Melo J.F."/>
            <person name="Rodriguez J.A."/>
            <person name="Ruiz R.Y."/>
        </authorList>
    </citation>
    <scope>NUCLEOTIDE SEQUENCE [LARGE SCALE GENOMIC DNA]</scope>
    <source>
        <strain evidence="3">C33</strain>
    </source>
</reference>
<dbReference type="InterPro" id="IPR050678">
    <property type="entry name" value="DNA_Partitioning_ATPase"/>
</dbReference>
<dbReference type="Gene3D" id="3.40.50.300">
    <property type="entry name" value="P-loop containing nucleotide triphosphate hydrolases"/>
    <property type="match status" value="1"/>
</dbReference>
<dbReference type="InterPro" id="IPR002586">
    <property type="entry name" value="CobQ/CobB/MinD/ParA_Nub-bd_dom"/>
</dbReference>
<dbReference type="InterPro" id="IPR027417">
    <property type="entry name" value="P-loop_NTPase"/>
</dbReference>
<evidence type="ECO:0000313" key="3">
    <source>
        <dbReference type="Proteomes" id="UP001279681"/>
    </source>
</evidence>
<dbReference type="PANTHER" id="PTHR13696">
    <property type="entry name" value="P-LOOP CONTAINING NUCLEOSIDE TRIPHOSPHATE HYDROLASE"/>
    <property type="match status" value="1"/>
</dbReference>
<protein>
    <submittedName>
        <fullName evidence="2">AAA family ATPase</fullName>
    </submittedName>
</protein>
<evidence type="ECO:0000313" key="2">
    <source>
        <dbReference type="EMBL" id="MDX8337447.1"/>
    </source>
</evidence>
<evidence type="ECO:0000259" key="1">
    <source>
        <dbReference type="Pfam" id="PF01656"/>
    </source>
</evidence>
<dbReference type="RefSeq" id="WP_320314777.1">
    <property type="nucleotide sequence ID" value="NZ_JAVIKH010000046.1"/>
</dbReference>
<accession>A0ABU4WEM3</accession>
<dbReference type="CDD" id="cd02042">
    <property type="entry name" value="ParAB_family"/>
    <property type="match status" value="1"/>
</dbReference>
<sequence length="233" mass="26964">MGKIIAIKNNKGGVGKTFLTTQIAAGLSYLENKVLILTSDPQNNVFNYLFRGDKSFRKGLKAEVLKKDGEYFRLRSDLYFLPLEDVKFSNQFIKELPIFLNRIKSEFDYIIIDSIPTLKIDEIFLKESEYILIPNFANSVTLEGVLNLLKTIDINKVKAIVTNNYKDTKVQKEFYNMLKNELEDYPILVTDPIKNLSFIEGMLEEKKTIWEYQNKSASEVQKILISLIKEIQN</sequence>
<dbReference type="PANTHER" id="PTHR13696:SF52">
    <property type="entry name" value="PARA FAMILY PROTEIN CT_582"/>
    <property type="match status" value="1"/>
</dbReference>
<feature type="domain" description="CobQ/CobB/MinD/ParA nucleotide binding" evidence="1">
    <location>
        <begin position="5"/>
        <end position="188"/>
    </location>
</feature>
<keyword evidence="3" id="KW-1185">Reference proteome</keyword>
<dbReference type="Proteomes" id="UP001279681">
    <property type="component" value="Unassembled WGS sequence"/>
</dbReference>
<dbReference type="SUPFAM" id="SSF52540">
    <property type="entry name" value="P-loop containing nucleoside triphosphate hydrolases"/>
    <property type="match status" value="1"/>
</dbReference>
<name>A0ABU4WEM3_9FUSO</name>
<comment type="caution">
    <text evidence="2">The sequence shown here is derived from an EMBL/GenBank/DDBJ whole genome shotgun (WGS) entry which is preliminary data.</text>
</comment>
<proteinExistence type="predicted"/>
<dbReference type="EMBL" id="JAVIKH010000046">
    <property type="protein sequence ID" value="MDX8337447.1"/>
    <property type="molecule type" value="Genomic_DNA"/>
</dbReference>
<dbReference type="Pfam" id="PF01656">
    <property type="entry name" value="CbiA"/>
    <property type="match status" value="1"/>
</dbReference>
<organism evidence="2 3">
    <name type="scientific">Candidatus Cetobacterium colombiensis</name>
    <dbReference type="NCBI Taxonomy" id="3073100"/>
    <lineage>
        <taxon>Bacteria</taxon>
        <taxon>Fusobacteriati</taxon>
        <taxon>Fusobacteriota</taxon>
        <taxon>Fusobacteriia</taxon>
        <taxon>Fusobacteriales</taxon>
        <taxon>Fusobacteriaceae</taxon>
        <taxon>Cetobacterium</taxon>
    </lineage>
</organism>